<name>A0ABT2YGH3_9BURK</name>
<gene>
    <name evidence="2" type="ORF">LNV07_13800</name>
</gene>
<dbReference type="Proteomes" id="UP001209701">
    <property type="component" value="Unassembled WGS sequence"/>
</dbReference>
<comment type="caution">
    <text evidence="2">The sequence shown here is derived from an EMBL/GenBank/DDBJ whole genome shotgun (WGS) entry which is preliminary data.</text>
</comment>
<dbReference type="PANTHER" id="PTHR34351">
    <property type="entry name" value="SLR1927 PROTEIN-RELATED"/>
    <property type="match status" value="1"/>
</dbReference>
<evidence type="ECO:0000313" key="2">
    <source>
        <dbReference type="EMBL" id="MCV2369154.1"/>
    </source>
</evidence>
<feature type="region of interest" description="Disordered" evidence="1">
    <location>
        <begin position="193"/>
        <end position="217"/>
    </location>
</feature>
<reference evidence="2 3" key="1">
    <citation type="submission" date="2021-11" db="EMBL/GenBank/DDBJ databases">
        <authorList>
            <person name="Liang Q."/>
            <person name="Mou H."/>
            <person name="Liu Z."/>
        </authorList>
    </citation>
    <scope>NUCLEOTIDE SEQUENCE [LARGE SCALE GENOMIC DNA]</scope>
    <source>
        <strain evidence="2 3">CHU3</strain>
    </source>
</reference>
<dbReference type="EMBL" id="JAJIRN010000006">
    <property type="protein sequence ID" value="MCV2369154.1"/>
    <property type="molecule type" value="Genomic_DNA"/>
</dbReference>
<evidence type="ECO:0000313" key="3">
    <source>
        <dbReference type="Proteomes" id="UP001209701"/>
    </source>
</evidence>
<protein>
    <submittedName>
        <fullName evidence="2">DUF58 domain-containing protein</fullName>
    </submittedName>
</protein>
<dbReference type="RefSeq" id="WP_263571751.1">
    <property type="nucleotide sequence ID" value="NZ_JAJIRN010000006.1"/>
</dbReference>
<accession>A0ABT2YGH3</accession>
<organism evidence="2 3">
    <name type="scientific">Roseateles oligotrophus</name>
    <dbReference type="NCBI Taxonomy" id="1769250"/>
    <lineage>
        <taxon>Bacteria</taxon>
        <taxon>Pseudomonadati</taxon>
        <taxon>Pseudomonadota</taxon>
        <taxon>Betaproteobacteria</taxon>
        <taxon>Burkholderiales</taxon>
        <taxon>Sphaerotilaceae</taxon>
        <taxon>Roseateles</taxon>
    </lineage>
</organism>
<evidence type="ECO:0000256" key="1">
    <source>
        <dbReference type="SAM" id="MobiDB-lite"/>
    </source>
</evidence>
<proteinExistence type="predicted"/>
<keyword evidence="3" id="KW-1185">Reference proteome</keyword>
<feature type="compositionally biased region" description="Polar residues" evidence="1">
    <location>
        <begin position="204"/>
        <end position="214"/>
    </location>
</feature>
<dbReference type="PANTHER" id="PTHR34351:SF1">
    <property type="entry name" value="SLR1927 PROTEIN"/>
    <property type="match status" value="1"/>
</dbReference>
<sequence length="337" mass="37210">MKLGLKQSWQRWWSARHPLSDSHLMGQRNIYILPSRPGLAFCATLALLLLASINDQLSLGYLLTFLLTGAGLASMHNTHANLRGLSLDLKPPAAVFAGDDVQLELRLHNDGAARFGIGVHVQGAARSEIAWTDVPALGHALLTVRFPSGACGRRTLPALQIVTRFPLGLFRSWSVWRPAAQVWIYPKAEQPTPPFPAQQAQAQGSGNSSKQLQRGQDFEGVRGYRRGDSMRQVLWKKAALSLEQGSSQLWVRDTHAPVAQTLWLDWRDAAPLAEPARASRLCAWLLAAERLQAPYGLRLPSGEWPPDLGDAHAQQCLEHLTMLACQDARPRQAEARK</sequence>